<dbReference type="Proteomes" id="UP001497700">
    <property type="component" value="Unassembled WGS sequence"/>
</dbReference>
<reference evidence="1 2" key="1">
    <citation type="journal article" date="2022" name="New Phytol.">
        <title>Ecological generalism drives hyperdiversity of secondary metabolite gene clusters in xylarialean endophytes.</title>
        <authorList>
            <person name="Franco M.E.E."/>
            <person name="Wisecaver J.H."/>
            <person name="Arnold A.E."/>
            <person name="Ju Y.M."/>
            <person name="Slot J.C."/>
            <person name="Ahrendt S."/>
            <person name="Moore L.P."/>
            <person name="Eastman K.E."/>
            <person name="Scott K."/>
            <person name="Konkel Z."/>
            <person name="Mondo S.J."/>
            <person name="Kuo A."/>
            <person name="Hayes R.D."/>
            <person name="Haridas S."/>
            <person name="Andreopoulos B."/>
            <person name="Riley R."/>
            <person name="LaButti K."/>
            <person name="Pangilinan J."/>
            <person name="Lipzen A."/>
            <person name="Amirebrahimi M."/>
            <person name="Yan J."/>
            <person name="Adam C."/>
            <person name="Keymanesh K."/>
            <person name="Ng V."/>
            <person name="Louie K."/>
            <person name="Northen T."/>
            <person name="Drula E."/>
            <person name="Henrissat B."/>
            <person name="Hsieh H.M."/>
            <person name="Youens-Clark K."/>
            <person name="Lutzoni F."/>
            <person name="Miadlikowska J."/>
            <person name="Eastwood D.C."/>
            <person name="Hamelin R.C."/>
            <person name="Grigoriev I.V."/>
            <person name="U'Ren J.M."/>
        </authorList>
    </citation>
    <scope>NUCLEOTIDE SEQUENCE [LARGE SCALE GENOMIC DNA]</scope>
    <source>
        <strain evidence="1 2">CBS 119005</strain>
    </source>
</reference>
<name>A0ACB9Z5Q2_9PEZI</name>
<evidence type="ECO:0000313" key="2">
    <source>
        <dbReference type="Proteomes" id="UP001497700"/>
    </source>
</evidence>
<accession>A0ACB9Z5Q2</accession>
<keyword evidence="2" id="KW-1185">Reference proteome</keyword>
<proteinExistence type="predicted"/>
<gene>
    <name evidence="1" type="ORF">F4820DRAFT_468707</name>
</gene>
<dbReference type="EMBL" id="MU393456">
    <property type="protein sequence ID" value="KAI4866627.1"/>
    <property type="molecule type" value="Genomic_DNA"/>
</dbReference>
<comment type="caution">
    <text evidence="1">The sequence shown here is derived from an EMBL/GenBank/DDBJ whole genome shotgun (WGS) entry which is preliminary data.</text>
</comment>
<sequence length="671" mass="72465">MSPTPALEGAREIRRDSRPDTDPTTPPPKRRHVLASVGARGAREKRRELRRETTPGACDRVMMLLPAKWCAHKVTPSRMKKGMRVVRITVPKGQKPTAPTAKKEAKKRIATSPPAETRAPKRVASSPIVETGPEPVSSATPHAHSATHTHSETHDHCDIPHTPFRNPDLNDQPLHWSPSMFRSPEINRHDWTWSDWDSPSREFEDVTYQTDDWPIRDPLAHLPPVLRAKIKAVLALKPDWSPPPPTSDSLTADTVRYEKADFMSSFSSNNSSPSKNPTRPKEPTRSQSPDSSWVNIDEDPWPPRLLEMRLDDWRFNPLKERTVFPEFSPLSSRSASSLDASIHSQQSEKVTQNPSAEIPSIPLPSVPLPSVPSPSAPSPSTPSPSAPSPSAPLPSIPSPSAPSPSAPSASKSDASIPSQSSGFSSWVDVDIQKWPSDYFGVLQQAEEKLQERKAQRADTGTRDHLLDHTQDSLGSDLSLSGLDSNSGASTPSQSVSAILRRLNSAPDSSSGASTPSQSVSAILRRLNSAPDPSSGPSTPSQSVSAILRQLNSAPDSNSGASTPSKSTGDILQHFRSFSRPPSPPAAVEQGPPTFIPEAFTAPVRLSTPPPPPPAPQHFYTMRQLPSATAMEPRKPAEEPPREAGFGWKSLACVAVGAAAVGAGLAYAWFSS</sequence>
<evidence type="ECO:0000313" key="1">
    <source>
        <dbReference type="EMBL" id="KAI4866627.1"/>
    </source>
</evidence>
<organism evidence="1 2">
    <name type="scientific">Hypoxylon rubiginosum</name>
    <dbReference type="NCBI Taxonomy" id="110542"/>
    <lineage>
        <taxon>Eukaryota</taxon>
        <taxon>Fungi</taxon>
        <taxon>Dikarya</taxon>
        <taxon>Ascomycota</taxon>
        <taxon>Pezizomycotina</taxon>
        <taxon>Sordariomycetes</taxon>
        <taxon>Xylariomycetidae</taxon>
        <taxon>Xylariales</taxon>
        <taxon>Hypoxylaceae</taxon>
        <taxon>Hypoxylon</taxon>
    </lineage>
</organism>
<protein>
    <submittedName>
        <fullName evidence="1">Uncharacterized protein</fullName>
    </submittedName>
</protein>